<proteinExistence type="predicted"/>
<accession>A0A415E1B7</accession>
<organism evidence="1 2">
    <name type="scientific">Emergencia timonensis</name>
    <dbReference type="NCBI Taxonomy" id="1776384"/>
    <lineage>
        <taxon>Bacteria</taxon>
        <taxon>Bacillati</taxon>
        <taxon>Bacillota</taxon>
        <taxon>Clostridia</taxon>
        <taxon>Peptostreptococcales</taxon>
        <taxon>Anaerovoracaceae</taxon>
        <taxon>Emergencia</taxon>
    </lineage>
</organism>
<keyword evidence="2" id="KW-1185">Reference proteome</keyword>
<evidence type="ECO:0000313" key="2">
    <source>
        <dbReference type="Proteomes" id="UP000284841"/>
    </source>
</evidence>
<sequence length="136" mass="15178">MLATKKKIICILLLLLVIAAVFALYRTVGEPKVVPKLGEYSCESELGSGSFLLASSKDFTIEPWILSSFSELIEKHYGVERSLLHGDIVVVDWLKDKKLKFKVTSDTSLVVLDDCGYFEKGKVYTLKKEADKSKTA</sequence>
<evidence type="ECO:0000313" key="1">
    <source>
        <dbReference type="EMBL" id="RHJ87429.1"/>
    </source>
</evidence>
<dbReference type="OrthoDB" id="10009016at2"/>
<dbReference type="AlphaFoldDB" id="A0A415E1B7"/>
<name>A0A415E1B7_9FIRM</name>
<protein>
    <submittedName>
        <fullName evidence="1">Uncharacterized protein</fullName>
    </submittedName>
</protein>
<reference evidence="1 2" key="1">
    <citation type="submission" date="2018-08" db="EMBL/GenBank/DDBJ databases">
        <title>A genome reference for cultivated species of the human gut microbiota.</title>
        <authorList>
            <person name="Zou Y."/>
            <person name="Xue W."/>
            <person name="Luo G."/>
        </authorList>
    </citation>
    <scope>NUCLEOTIDE SEQUENCE [LARGE SCALE GENOMIC DNA]</scope>
    <source>
        <strain evidence="1 2">AM07-24</strain>
    </source>
</reference>
<gene>
    <name evidence="1" type="ORF">DW099_12085</name>
</gene>
<comment type="caution">
    <text evidence="1">The sequence shown here is derived from an EMBL/GenBank/DDBJ whole genome shotgun (WGS) entry which is preliminary data.</text>
</comment>
<dbReference type="EMBL" id="QRMS01000003">
    <property type="protein sequence ID" value="RHJ87429.1"/>
    <property type="molecule type" value="Genomic_DNA"/>
</dbReference>
<dbReference type="Proteomes" id="UP000284841">
    <property type="component" value="Unassembled WGS sequence"/>
</dbReference>
<dbReference type="RefSeq" id="WP_118335869.1">
    <property type="nucleotide sequence ID" value="NZ_AP025567.1"/>
</dbReference>